<keyword evidence="1" id="KW-0653">Protein transport</keyword>
<comment type="function">
    <text evidence="1">Has a role in nuclear-cytoplasmic transport of proteins and mRNAs.</text>
</comment>
<dbReference type="GO" id="GO:0015031">
    <property type="term" value="P:protein transport"/>
    <property type="evidence" value="ECO:0007669"/>
    <property type="project" value="UniProtKB-KW"/>
</dbReference>
<reference evidence="3" key="2">
    <citation type="submission" date="2023-02" db="EMBL/GenBank/DDBJ databases">
        <authorList>
            <consortium name="DOE Joint Genome Institute"/>
            <person name="Mondo S.J."/>
            <person name="Chang Y."/>
            <person name="Wang Y."/>
            <person name="Ahrendt S."/>
            <person name="Andreopoulos W."/>
            <person name="Barry K."/>
            <person name="Beard J."/>
            <person name="Benny G.L."/>
            <person name="Blankenship S."/>
            <person name="Bonito G."/>
            <person name="Cuomo C."/>
            <person name="Desiro A."/>
            <person name="Gervers K.A."/>
            <person name="Hundley H."/>
            <person name="Kuo A."/>
            <person name="LaButti K."/>
            <person name="Lang B.F."/>
            <person name="Lipzen A."/>
            <person name="O'Donnell K."/>
            <person name="Pangilinan J."/>
            <person name="Reynolds N."/>
            <person name="Sandor L."/>
            <person name="Smith M.W."/>
            <person name="Tsang A."/>
            <person name="Grigoriev I.V."/>
            <person name="Stajich J.E."/>
            <person name="Spatafora J.W."/>
        </authorList>
    </citation>
    <scope>NUCLEOTIDE SEQUENCE</scope>
    <source>
        <strain evidence="3">RSA 2281</strain>
    </source>
</reference>
<organism evidence="3 4">
    <name type="scientific">Phascolomyces articulosus</name>
    <dbReference type="NCBI Taxonomy" id="60185"/>
    <lineage>
        <taxon>Eukaryota</taxon>
        <taxon>Fungi</taxon>
        <taxon>Fungi incertae sedis</taxon>
        <taxon>Mucoromycota</taxon>
        <taxon>Mucoromycotina</taxon>
        <taxon>Mucoromycetes</taxon>
        <taxon>Mucorales</taxon>
        <taxon>Lichtheimiaceae</taxon>
        <taxon>Phascolomyces</taxon>
    </lineage>
</organism>
<dbReference type="PROSITE" id="PS50177">
    <property type="entry name" value="NTF2_DOMAIN"/>
    <property type="match status" value="1"/>
</dbReference>
<accession>A0AAD5K845</accession>
<dbReference type="GO" id="GO:0005634">
    <property type="term" value="C:nucleus"/>
    <property type="evidence" value="ECO:0007669"/>
    <property type="project" value="UniProtKB-SubCell"/>
</dbReference>
<dbReference type="InterPro" id="IPR018222">
    <property type="entry name" value="Nuclear_transport_factor_2_euk"/>
</dbReference>
<evidence type="ECO:0000313" key="4">
    <source>
        <dbReference type="Proteomes" id="UP001209540"/>
    </source>
</evidence>
<dbReference type="PANTHER" id="PTHR12612">
    <property type="entry name" value="NUCLEAR TRANSPORT FACTOR 2"/>
    <property type="match status" value="1"/>
</dbReference>
<dbReference type="GO" id="GO:0005737">
    <property type="term" value="C:cytoplasm"/>
    <property type="evidence" value="ECO:0007669"/>
    <property type="project" value="UniProtKB-SubCell"/>
</dbReference>
<evidence type="ECO:0000313" key="3">
    <source>
        <dbReference type="EMBL" id="KAI9272980.1"/>
    </source>
</evidence>
<keyword evidence="1" id="KW-0539">Nucleus</keyword>
<dbReference type="InterPro" id="IPR002075">
    <property type="entry name" value="NTF2_dom"/>
</dbReference>
<dbReference type="Gene3D" id="3.10.450.50">
    <property type="match status" value="1"/>
</dbReference>
<keyword evidence="4" id="KW-1185">Reference proteome</keyword>
<sequence>MDPVSLAEQSSEQFVQIFYQNYDSQRNLLGNLYREDSAIVWNGNAIAGLTQFSEFLSRLPVSQHEVQAYDCQPIAATMNAQGACGILINVHGDVKYGDSPGKKSFSQTFTLMPAEGQTTNYFIQSDVFRHV</sequence>
<dbReference type="AlphaFoldDB" id="A0AAD5K845"/>
<dbReference type="EMBL" id="JAIXMP010000005">
    <property type="protein sequence ID" value="KAI9272980.1"/>
    <property type="molecule type" value="Genomic_DNA"/>
</dbReference>
<dbReference type="SUPFAM" id="SSF54427">
    <property type="entry name" value="NTF2-like"/>
    <property type="match status" value="1"/>
</dbReference>
<comment type="subcellular location">
    <subcellularLocation>
        <location evidence="1">Cytoplasm</location>
    </subcellularLocation>
    <subcellularLocation>
        <location evidence="1">Nucleus</location>
    </subcellularLocation>
</comment>
<protein>
    <recommendedName>
        <fullName evidence="1">NTF2-related export protein</fullName>
    </recommendedName>
</protein>
<dbReference type="GO" id="GO:0051028">
    <property type="term" value="P:mRNA transport"/>
    <property type="evidence" value="ECO:0007669"/>
    <property type="project" value="UniProtKB-UniRule"/>
</dbReference>
<keyword evidence="1" id="KW-0813">Transport</keyword>
<dbReference type="InterPro" id="IPR045875">
    <property type="entry name" value="NTF2"/>
</dbReference>
<dbReference type="Proteomes" id="UP001209540">
    <property type="component" value="Unassembled WGS sequence"/>
</dbReference>
<feature type="domain" description="NTF2" evidence="2">
    <location>
        <begin position="10"/>
        <end position="130"/>
    </location>
</feature>
<dbReference type="Pfam" id="PF02136">
    <property type="entry name" value="NTF2"/>
    <property type="match status" value="1"/>
</dbReference>
<dbReference type="InterPro" id="IPR032710">
    <property type="entry name" value="NTF2-like_dom_sf"/>
</dbReference>
<reference evidence="3" key="1">
    <citation type="journal article" date="2022" name="IScience">
        <title>Evolution of zygomycete secretomes and the origins of terrestrial fungal ecologies.</title>
        <authorList>
            <person name="Chang Y."/>
            <person name="Wang Y."/>
            <person name="Mondo S."/>
            <person name="Ahrendt S."/>
            <person name="Andreopoulos W."/>
            <person name="Barry K."/>
            <person name="Beard J."/>
            <person name="Benny G.L."/>
            <person name="Blankenship S."/>
            <person name="Bonito G."/>
            <person name="Cuomo C."/>
            <person name="Desiro A."/>
            <person name="Gervers K.A."/>
            <person name="Hundley H."/>
            <person name="Kuo A."/>
            <person name="LaButti K."/>
            <person name="Lang B.F."/>
            <person name="Lipzen A."/>
            <person name="O'Donnell K."/>
            <person name="Pangilinan J."/>
            <person name="Reynolds N."/>
            <person name="Sandor L."/>
            <person name="Smith M.E."/>
            <person name="Tsang A."/>
            <person name="Grigoriev I.V."/>
            <person name="Stajich J.E."/>
            <person name="Spatafora J.W."/>
        </authorList>
    </citation>
    <scope>NUCLEOTIDE SEQUENCE</scope>
    <source>
        <strain evidence="3">RSA 2281</strain>
    </source>
</reference>
<keyword evidence="1" id="KW-0963">Cytoplasm</keyword>
<gene>
    <name evidence="3" type="ORF">BDA99DRAFT_280610</name>
</gene>
<dbReference type="GO" id="GO:0006913">
    <property type="term" value="P:nucleocytoplasmic transport"/>
    <property type="evidence" value="ECO:0007669"/>
    <property type="project" value="UniProtKB-UniRule"/>
</dbReference>
<evidence type="ECO:0000256" key="1">
    <source>
        <dbReference type="RuleBase" id="RU369002"/>
    </source>
</evidence>
<dbReference type="CDD" id="cd00780">
    <property type="entry name" value="NTF2"/>
    <property type="match status" value="1"/>
</dbReference>
<proteinExistence type="predicted"/>
<name>A0AAD5K845_9FUNG</name>
<comment type="caution">
    <text evidence="3">The sequence shown here is derived from an EMBL/GenBank/DDBJ whole genome shotgun (WGS) entry which is preliminary data.</text>
</comment>
<evidence type="ECO:0000259" key="2">
    <source>
        <dbReference type="PROSITE" id="PS50177"/>
    </source>
</evidence>